<feature type="compositionally biased region" description="Basic and acidic residues" evidence="8">
    <location>
        <begin position="249"/>
        <end position="273"/>
    </location>
</feature>
<keyword evidence="5" id="KW-0694">RNA-binding</keyword>
<evidence type="ECO:0000256" key="3">
    <source>
        <dbReference type="ARBA" id="ARBA00022806"/>
    </source>
</evidence>
<evidence type="ECO:0000259" key="12">
    <source>
        <dbReference type="PROSITE" id="PS51192"/>
    </source>
</evidence>
<dbReference type="SMART" id="SM00355">
    <property type="entry name" value="ZnF_C2H2"/>
    <property type="match status" value="1"/>
</dbReference>
<feature type="compositionally biased region" description="Basic residues" evidence="8">
    <location>
        <begin position="1385"/>
        <end position="1394"/>
    </location>
</feature>
<feature type="region of interest" description="Disordered" evidence="8">
    <location>
        <begin position="1"/>
        <end position="75"/>
    </location>
</feature>
<dbReference type="SMART" id="SM00487">
    <property type="entry name" value="DEXDc"/>
    <property type="match status" value="1"/>
</dbReference>
<protein>
    <submittedName>
        <fullName evidence="13">Uncharacterized protein</fullName>
    </submittedName>
</protein>
<gene>
    <name evidence="13" type="ORF">PCOL08062_LOCUS4876</name>
</gene>
<dbReference type="PANTHER" id="PTHR18934">
    <property type="entry name" value="ATP-DEPENDENT RNA HELICASE"/>
    <property type="match status" value="1"/>
</dbReference>
<reference evidence="13" key="1">
    <citation type="submission" date="2021-01" db="EMBL/GenBank/DDBJ databases">
        <authorList>
            <person name="Corre E."/>
            <person name="Pelletier E."/>
            <person name="Niang G."/>
            <person name="Scheremetjew M."/>
            <person name="Finn R."/>
            <person name="Kale V."/>
            <person name="Holt S."/>
            <person name="Cochrane G."/>
            <person name="Meng A."/>
            <person name="Brown T."/>
            <person name="Cohen L."/>
        </authorList>
    </citation>
    <scope>NUCLEOTIDE SEQUENCE</scope>
    <source>
        <strain evidence="13">CCMP1413</strain>
    </source>
</reference>
<keyword evidence="4" id="KW-0067">ATP-binding</keyword>
<feature type="region of interest" description="Disordered" evidence="8">
    <location>
        <begin position="545"/>
        <end position="629"/>
    </location>
</feature>
<dbReference type="InterPro" id="IPR056328">
    <property type="entry name" value="DSRM_DHX29"/>
</dbReference>
<sequence>MPGKGGSGKGGGSGTGATGAAGVAGAAGAAAAKPARRRGNKELAKQKRGVFSSGAAGGGKGEALPKKNDGNPLQCPYCEKIYKQDGRLKEHLKRQHADEVAAANKEAEAKAEEVAAAKAAEDARRAKEPPRAARGEKLPKVLLREACDKAKRIPPRYRETRCNDPPDTWHSKCVLADKKVANNDIVCFTKGKCEPQPSAMEASQMAAVVALHRLCAGLQMHRVLPKRYRPLWEVLDEGREEREEKAALRAKREEKRKEREARQQQREERERRQVTSVYMSPDRLEVIKGLLDGVAGAGAGAGAGRPGLDDGKRSTEGDWDDSDGEGGDGGDARPDVDDLATQLSSMGFDANDASTAARRHPGELSAALDWLLLTLDDESLPARFAARGSAKHIDVRVMRPARAQGAAMDAEADPSPALEDPGWPTDAGAAPSTQLPDAAAEELEALGAIYADELAAGDGGSADTPEGCYALTLAEGDASVQMRWRFPEGYPERAPLHLRVAAIAGVGPNALAEMGAAASARASALQADGEVAVFELAEMLKEQLRRPTRELTSKTKASTADDVREERDVRRGAEDAPPQKPPKPPRRHSPRQPQQRREAGPRVSESERRAENERLRALEEDRRAGRGPGAALAAVRARLPAAGSRDEVLTALARARVLIIHGATGCGKSTQVPQFILEAEAAAGRGGAASVVVTQPRRISAVGVAERVAAERGEPCGDVVGYTVRLDRKASRRTRLMFCTTGVLLRRLQSDPLLRDVTHVVVDEVHERSVECDLLLLLLRQALTRNDALKVVLMSATLDAEAFAEYFARPTGGSADGDDKGIGSRPVPLPPVVTIPGFTHPVRDLYLEDVLELTRFRIGAKNRYTKRTTSAMPSASRDQVGGGRSTTDAASRQGAAQQRLSTLADKSAAAAAEAKPAVLRLPGAELDSWEDDDGDVGADSDVEEASTAAERERAEAAAAAARGQSVKIPHGGWGLARGLRGLRVRSPPLALVHRHGRRAPPLPPARLERAQRPAAGGAVRLARRGLLGDAEEPQPRIEERLHAAEQRRVPAVGVAQALVEHVRLAVVALVAVRAQLRRVRLAAEGGVEQAHARVPPVGHADKGHAADALQRALQVVASQRQVARRGARVFRAEVVPSQARREARVARPRVARLRRVREPAQHHPRLAAAHAGAHGVVQRADPSRRGTAAGVLAPARLAAARLARAPPLLRPPAAQRLAQAAALLRVDAPHVGRPLVLLPGHVLDAHVPGVHAVQVVPPVVAAAREPPRGVAEHAHVRAHLGPHGAVDAVRDRRAPALARGVDQPRRARDRAAPDGAALLGAPRAHVHVVRHARAREPQQRRVEAGAALGHVQPREGGGAAHARCVWGGGRRGAGLAPRAPPPTPRRTRARRRRPLGGGRGGGRGGGGAWA</sequence>
<dbReference type="PROSITE" id="PS51192">
    <property type="entry name" value="HELICASE_ATP_BIND_1"/>
    <property type="match status" value="1"/>
</dbReference>
<feature type="region of interest" description="Disordered" evidence="8">
    <location>
        <begin position="1368"/>
        <end position="1410"/>
    </location>
</feature>
<name>A0A7R9TIU0_9VIRI</name>
<dbReference type="Gene3D" id="1.10.8.10">
    <property type="entry name" value="DNA helicase RuvA subunit, C-terminal domain"/>
    <property type="match status" value="1"/>
</dbReference>
<evidence type="ECO:0000256" key="7">
    <source>
        <dbReference type="PROSITE-ProRule" id="PRU00042"/>
    </source>
</evidence>
<dbReference type="InterPro" id="IPR013087">
    <property type="entry name" value="Znf_C2H2_type"/>
</dbReference>
<evidence type="ECO:0000256" key="4">
    <source>
        <dbReference type="ARBA" id="ARBA00022840"/>
    </source>
</evidence>
<dbReference type="SUPFAM" id="SSF46934">
    <property type="entry name" value="UBA-like"/>
    <property type="match status" value="1"/>
</dbReference>
<evidence type="ECO:0000256" key="8">
    <source>
        <dbReference type="SAM" id="MobiDB-lite"/>
    </source>
</evidence>
<feature type="domain" description="UBA" evidence="9">
    <location>
        <begin position="335"/>
        <end position="374"/>
    </location>
</feature>
<feature type="compositionally biased region" description="Basic and acidic residues" evidence="8">
    <location>
        <begin position="307"/>
        <end position="316"/>
    </location>
</feature>
<dbReference type="GO" id="GO:0003723">
    <property type="term" value="F:RNA binding"/>
    <property type="evidence" value="ECO:0007669"/>
    <property type="project" value="UniProtKB-KW"/>
</dbReference>
<dbReference type="Gene3D" id="3.10.110.10">
    <property type="entry name" value="Ubiquitin Conjugating Enzyme"/>
    <property type="match status" value="1"/>
</dbReference>
<dbReference type="SUPFAM" id="SSF54495">
    <property type="entry name" value="UBC-like"/>
    <property type="match status" value="1"/>
</dbReference>
<evidence type="ECO:0000259" key="11">
    <source>
        <dbReference type="PROSITE" id="PS50908"/>
    </source>
</evidence>
<feature type="compositionally biased region" description="Polar residues" evidence="8">
    <location>
        <begin position="867"/>
        <end position="877"/>
    </location>
</feature>
<feature type="domain" description="C2H2-type" evidence="10">
    <location>
        <begin position="73"/>
        <end position="101"/>
    </location>
</feature>
<feature type="region of interest" description="Disordered" evidence="8">
    <location>
        <begin position="924"/>
        <end position="952"/>
    </location>
</feature>
<dbReference type="Pfam" id="PF00270">
    <property type="entry name" value="DEAD"/>
    <property type="match status" value="1"/>
</dbReference>
<dbReference type="InterPro" id="IPR009060">
    <property type="entry name" value="UBA-like_sf"/>
</dbReference>
<feature type="compositionally biased region" description="Acidic residues" evidence="8">
    <location>
        <begin position="317"/>
        <end position="328"/>
    </location>
</feature>
<keyword evidence="2" id="KW-0378">Hydrolase</keyword>
<evidence type="ECO:0000259" key="10">
    <source>
        <dbReference type="PROSITE" id="PS50157"/>
    </source>
</evidence>
<dbReference type="InterPro" id="IPR006575">
    <property type="entry name" value="RWD_dom"/>
</dbReference>
<feature type="compositionally biased region" description="Basic and acidic residues" evidence="8">
    <location>
        <begin position="595"/>
        <end position="624"/>
    </location>
</feature>
<dbReference type="InterPro" id="IPR015940">
    <property type="entry name" value="UBA"/>
</dbReference>
<dbReference type="InterPro" id="IPR016135">
    <property type="entry name" value="UBQ-conjugating_enzyme/RWD"/>
</dbReference>
<accession>A0A7R9TIU0</accession>
<dbReference type="SUPFAM" id="SSF52540">
    <property type="entry name" value="P-loop containing nucleoside triphosphate hydrolases"/>
    <property type="match status" value="1"/>
</dbReference>
<feature type="region of interest" description="Disordered" evidence="8">
    <location>
        <begin position="249"/>
        <end position="276"/>
    </location>
</feature>
<dbReference type="Pfam" id="PF24385">
    <property type="entry name" value="DSRM_DHX29"/>
    <property type="match status" value="1"/>
</dbReference>
<evidence type="ECO:0000259" key="9">
    <source>
        <dbReference type="PROSITE" id="PS50030"/>
    </source>
</evidence>
<dbReference type="CDD" id="cd17917">
    <property type="entry name" value="DEXHc_RHA-like"/>
    <property type="match status" value="1"/>
</dbReference>
<dbReference type="Pfam" id="PF05773">
    <property type="entry name" value="RWD"/>
    <property type="match status" value="1"/>
</dbReference>
<dbReference type="Pfam" id="PF24899">
    <property type="entry name" value="UBA_DHX29"/>
    <property type="match status" value="1"/>
</dbReference>
<dbReference type="GO" id="GO:0008270">
    <property type="term" value="F:zinc ion binding"/>
    <property type="evidence" value="ECO:0007669"/>
    <property type="project" value="UniProtKB-KW"/>
</dbReference>
<evidence type="ECO:0000256" key="5">
    <source>
        <dbReference type="ARBA" id="ARBA00022884"/>
    </source>
</evidence>
<dbReference type="GO" id="GO:0005524">
    <property type="term" value="F:ATP binding"/>
    <property type="evidence" value="ECO:0007669"/>
    <property type="project" value="UniProtKB-KW"/>
</dbReference>
<dbReference type="PROSITE" id="PS50030">
    <property type="entry name" value="UBA"/>
    <property type="match status" value="1"/>
</dbReference>
<dbReference type="GO" id="GO:0016787">
    <property type="term" value="F:hydrolase activity"/>
    <property type="evidence" value="ECO:0007669"/>
    <property type="project" value="UniProtKB-KW"/>
</dbReference>
<organism evidence="13">
    <name type="scientific">Prasinoderma coloniale</name>
    <dbReference type="NCBI Taxonomy" id="156133"/>
    <lineage>
        <taxon>Eukaryota</taxon>
        <taxon>Viridiplantae</taxon>
        <taxon>Prasinodermophyta</taxon>
        <taxon>Prasinodermophyceae</taxon>
        <taxon>Prasinodermales</taxon>
        <taxon>Prasinodermaceae</taxon>
        <taxon>Prasinoderma</taxon>
    </lineage>
</organism>
<dbReference type="FunFam" id="3.40.50.300:FF:000526">
    <property type="entry name" value="DExH-box ATP-dependent RNA helicase DExH3"/>
    <property type="match status" value="1"/>
</dbReference>
<dbReference type="InterPro" id="IPR027417">
    <property type="entry name" value="P-loop_NTPase"/>
</dbReference>
<dbReference type="Gene3D" id="3.40.50.300">
    <property type="entry name" value="P-loop containing nucleotide triphosphate hydrolases"/>
    <property type="match status" value="1"/>
</dbReference>
<keyword evidence="7" id="KW-0862">Zinc</keyword>
<dbReference type="GO" id="GO:0004386">
    <property type="term" value="F:helicase activity"/>
    <property type="evidence" value="ECO:0007669"/>
    <property type="project" value="UniProtKB-KW"/>
</dbReference>
<keyword evidence="1" id="KW-0547">Nucleotide-binding</keyword>
<keyword evidence="7" id="KW-0863">Zinc-finger</keyword>
<dbReference type="EMBL" id="HBDZ01006390">
    <property type="protein sequence ID" value="CAD8236863.1"/>
    <property type="molecule type" value="Transcribed_RNA"/>
</dbReference>
<evidence type="ECO:0000313" key="13">
    <source>
        <dbReference type="EMBL" id="CAD8236863.1"/>
    </source>
</evidence>
<dbReference type="PANTHER" id="PTHR18934:SF145">
    <property type="entry name" value="ATP-DEPENDENT RNA HELICASE DHX57-RELATED"/>
    <property type="match status" value="1"/>
</dbReference>
<feature type="compositionally biased region" description="Basic and acidic residues" evidence="8">
    <location>
        <begin position="545"/>
        <end position="574"/>
    </location>
</feature>
<dbReference type="PROSITE" id="PS50908">
    <property type="entry name" value="RWD"/>
    <property type="match status" value="1"/>
</dbReference>
<feature type="compositionally biased region" description="Gly residues" evidence="8">
    <location>
        <begin position="1"/>
        <end position="19"/>
    </location>
</feature>
<evidence type="ECO:0000256" key="6">
    <source>
        <dbReference type="ARBA" id="ARBA00060772"/>
    </source>
</evidence>
<feature type="region of interest" description="Disordered" evidence="8">
    <location>
        <begin position="867"/>
        <end position="902"/>
    </location>
</feature>
<dbReference type="InterPro" id="IPR056890">
    <property type="entry name" value="UBA_DHX29-like"/>
</dbReference>
<keyword evidence="3" id="KW-0347">Helicase</keyword>
<evidence type="ECO:0000256" key="2">
    <source>
        <dbReference type="ARBA" id="ARBA00022801"/>
    </source>
</evidence>
<feature type="domain" description="Helicase ATP-binding" evidence="12">
    <location>
        <begin position="649"/>
        <end position="807"/>
    </location>
</feature>
<proteinExistence type="inferred from homology"/>
<dbReference type="InterPro" id="IPR014001">
    <property type="entry name" value="Helicase_ATP-bd"/>
</dbReference>
<keyword evidence="7" id="KW-0479">Metal-binding</keyword>
<dbReference type="Gene3D" id="3.30.160.20">
    <property type="match status" value="1"/>
</dbReference>
<feature type="region of interest" description="Disordered" evidence="8">
    <location>
        <begin position="298"/>
        <end position="337"/>
    </location>
</feature>
<feature type="domain" description="RWD" evidence="11">
    <location>
        <begin position="441"/>
        <end position="547"/>
    </location>
</feature>
<feature type="compositionally biased region" description="Acidic residues" evidence="8">
    <location>
        <begin position="927"/>
        <end position="944"/>
    </location>
</feature>
<evidence type="ECO:0000256" key="1">
    <source>
        <dbReference type="ARBA" id="ARBA00022741"/>
    </source>
</evidence>
<dbReference type="PROSITE" id="PS00028">
    <property type="entry name" value="ZINC_FINGER_C2H2_1"/>
    <property type="match status" value="1"/>
</dbReference>
<feature type="compositionally biased region" description="Polar residues" evidence="8">
    <location>
        <begin position="885"/>
        <end position="901"/>
    </location>
</feature>
<comment type="similarity">
    <text evidence="6">Belongs to the DExH box helicase family.</text>
</comment>
<dbReference type="InterPro" id="IPR011545">
    <property type="entry name" value="DEAD/DEAH_box_helicase_dom"/>
</dbReference>
<feature type="compositionally biased region" description="Low complexity" evidence="8">
    <location>
        <begin position="20"/>
        <end position="32"/>
    </location>
</feature>
<feature type="compositionally biased region" description="Gly residues" evidence="8">
    <location>
        <begin position="1395"/>
        <end position="1410"/>
    </location>
</feature>
<feature type="region of interest" description="Disordered" evidence="8">
    <location>
        <begin position="114"/>
        <end position="133"/>
    </location>
</feature>
<dbReference type="PROSITE" id="PS50157">
    <property type="entry name" value="ZINC_FINGER_C2H2_2"/>
    <property type="match status" value="1"/>
</dbReference>